<dbReference type="Proteomes" id="UP000019678">
    <property type="component" value="Unassembled WGS sequence"/>
</dbReference>
<dbReference type="STRING" id="1192034.CAP_0802"/>
<name>A0A017TDE8_9BACT</name>
<dbReference type="AlphaFoldDB" id="A0A017TDE8"/>
<evidence type="ECO:0000256" key="1">
    <source>
        <dbReference type="SAM" id="MobiDB-lite"/>
    </source>
</evidence>
<accession>A0A017TDE8</accession>
<reference evidence="2 3" key="1">
    <citation type="submission" date="2013-05" db="EMBL/GenBank/DDBJ databases">
        <title>Genome assembly of Chondromyces apiculatus DSM 436.</title>
        <authorList>
            <person name="Sharma G."/>
            <person name="Khatri I."/>
            <person name="Kaur C."/>
            <person name="Mayilraj S."/>
            <person name="Subramanian S."/>
        </authorList>
    </citation>
    <scope>NUCLEOTIDE SEQUENCE [LARGE SCALE GENOMIC DNA]</scope>
    <source>
        <strain evidence="2 3">DSM 436</strain>
    </source>
</reference>
<protein>
    <submittedName>
        <fullName evidence="2">Uncharacterized protein</fullName>
    </submittedName>
</protein>
<proteinExistence type="predicted"/>
<organism evidence="2 3">
    <name type="scientific">Chondromyces apiculatus DSM 436</name>
    <dbReference type="NCBI Taxonomy" id="1192034"/>
    <lineage>
        <taxon>Bacteria</taxon>
        <taxon>Pseudomonadati</taxon>
        <taxon>Myxococcota</taxon>
        <taxon>Polyangia</taxon>
        <taxon>Polyangiales</taxon>
        <taxon>Polyangiaceae</taxon>
        <taxon>Chondromyces</taxon>
    </lineage>
</organism>
<comment type="caution">
    <text evidence="2">The sequence shown here is derived from an EMBL/GenBank/DDBJ whole genome shotgun (WGS) entry which is preliminary data.</text>
</comment>
<gene>
    <name evidence="2" type="ORF">CAP_0802</name>
</gene>
<sequence>MLLATAMLAGCGGSDDEGDGGGNTEPGDDELCGLSASVSGGHTASRDFDTCAGFALYGDSLSVSFGAFGSDWNIGFDIGPVTPGQTATGVPTIVRVGLTGDNVGTSWETEEGSCTVDLTRFEAGEDDFFGPGYRVAGEGRCSGPARPLESEMTVEDVTVAPFEIFFFATTE</sequence>
<evidence type="ECO:0000313" key="3">
    <source>
        <dbReference type="Proteomes" id="UP000019678"/>
    </source>
</evidence>
<dbReference type="EMBL" id="ASRX01000011">
    <property type="protein sequence ID" value="EYF07323.1"/>
    <property type="molecule type" value="Genomic_DNA"/>
</dbReference>
<evidence type="ECO:0000313" key="2">
    <source>
        <dbReference type="EMBL" id="EYF07323.1"/>
    </source>
</evidence>
<feature type="region of interest" description="Disordered" evidence="1">
    <location>
        <begin position="13"/>
        <end position="32"/>
    </location>
</feature>
<keyword evidence="3" id="KW-1185">Reference proteome</keyword>